<evidence type="ECO:0000313" key="7">
    <source>
        <dbReference type="EMBL" id="WFG40673.1"/>
    </source>
</evidence>
<comment type="cofactor">
    <cofactor evidence="1">
        <name>pyridoxal 5'-phosphate</name>
        <dbReference type="ChEBI" id="CHEBI:597326"/>
    </cofactor>
</comment>
<dbReference type="Proteomes" id="UP001219901">
    <property type="component" value="Chromosome"/>
</dbReference>
<reference evidence="8 9" key="1">
    <citation type="submission" date="2019-11" db="EMBL/GenBank/DDBJ databases">
        <authorList>
            <person name="Cho J.-C."/>
        </authorList>
    </citation>
    <scope>NUCLEOTIDE SEQUENCE [LARGE SCALE GENOMIC DNA]</scope>
    <source>
        <strain evidence="7 8">JH1073</strain>
        <strain evidence="6 9">JH702</strain>
    </source>
</reference>
<dbReference type="EMBL" id="WMBE01000002">
    <property type="protein sequence ID" value="MDG0866585.1"/>
    <property type="molecule type" value="Genomic_DNA"/>
</dbReference>
<evidence type="ECO:0000256" key="4">
    <source>
        <dbReference type="SAM" id="MobiDB-lite"/>
    </source>
</evidence>
<dbReference type="PANTHER" id="PTHR48097">
    <property type="entry name" value="L-THREONINE ALDOLASE-RELATED"/>
    <property type="match status" value="1"/>
</dbReference>
<comment type="similarity">
    <text evidence="2">Belongs to the threonine aldolase family.</text>
</comment>
<dbReference type="InterPro" id="IPR015421">
    <property type="entry name" value="PyrdxlP-dep_Trfase_major"/>
</dbReference>
<accession>A0AAJ6CTS9</accession>
<name>A0AAJ6CTS9_9CHLR</name>
<evidence type="ECO:0000256" key="3">
    <source>
        <dbReference type="ARBA" id="ARBA00022898"/>
    </source>
</evidence>
<dbReference type="Proteomes" id="UP001321249">
    <property type="component" value="Unassembled WGS sequence"/>
</dbReference>
<reference evidence="8" key="3">
    <citation type="submission" date="2023-06" db="EMBL/GenBank/DDBJ databases">
        <title>Pangenomics reveal diversification of enzyme families and niche specialization in globally abundant SAR202 bacteria.</title>
        <authorList>
            <person name="Saw J.H.W."/>
        </authorList>
    </citation>
    <scope>NUCLEOTIDE SEQUENCE [LARGE SCALE GENOMIC DNA]</scope>
    <source>
        <strain evidence="8">JH1073</strain>
    </source>
</reference>
<dbReference type="GO" id="GO:0006545">
    <property type="term" value="P:glycine biosynthetic process"/>
    <property type="evidence" value="ECO:0007669"/>
    <property type="project" value="TreeGrafter"/>
</dbReference>
<proteinExistence type="inferred from homology"/>
<evidence type="ECO:0000313" key="6">
    <source>
        <dbReference type="EMBL" id="MDG0866585.1"/>
    </source>
</evidence>
<protein>
    <recommendedName>
        <fullName evidence="5">Aromatic amino acid beta-eliminating lyase/threonine aldolase domain-containing protein</fullName>
    </recommendedName>
</protein>
<sequence>MATSTPKPEAKVQPADPASDPNAVVFSGDGEPHTPESTIERLNQLLAEGKLQPDKYSLGGTVEELETRMAAELGKEAAIWMPTGTMANILGLRKHCGMNARIALQEQSHIYQDEGDALARLCGINATPLAFDRPYFTADELKELLKMSVTGRVLNPVGAVSIETPVRRQAGQIMPWTEMKAVTDLCHEENIPVHLDGARLYMMSAATGIGIKDYTSLFDSVYVSSYKYFGAPFGGILAGTKEFIEGMFNDRRMFGGGIPFGYLAAGLSLNGLEGFEAKFAESFAKATELFTEISKLPNISIKTFEHGSNIFELILDDAIDTDQFVVNLRKNKIVVTWPNSEWHVPLLHVNPSILRQTNDEILQAFAQA</sequence>
<evidence type="ECO:0000313" key="9">
    <source>
        <dbReference type="Proteomes" id="UP001321249"/>
    </source>
</evidence>
<evidence type="ECO:0000256" key="1">
    <source>
        <dbReference type="ARBA" id="ARBA00001933"/>
    </source>
</evidence>
<dbReference type="GO" id="GO:0005829">
    <property type="term" value="C:cytosol"/>
    <property type="evidence" value="ECO:0007669"/>
    <property type="project" value="TreeGrafter"/>
</dbReference>
<dbReference type="SUPFAM" id="SSF53383">
    <property type="entry name" value="PLP-dependent transferases"/>
    <property type="match status" value="1"/>
</dbReference>
<dbReference type="PANTHER" id="PTHR48097:SF9">
    <property type="entry name" value="L-THREONINE ALDOLASE"/>
    <property type="match status" value="1"/>
</dbReference>
<dbReference type="Pfam" id="PF01212">
    <property type="entry name" value="Beta_elim_lyase"/>
    <property type="match status" value="1"/>
</dbReference>
<keyword evidence="8" id="KW-1185">Reference proteome</keyword>
<dbReference type="InterPro" id="IPR015424">
    <property type="entry name" value="PyrdxlP-dep_Trfase"/>
</dbReference>
<dbReference type="InterPro" id="IPR001597">
    <property type="entry name" value="ArAA_b-elim_lyase/Thr_aldolase"/>
</dbReference>
<dbReference type="GO" id="GO:0006567">
    <property type="term" value="P:L-threonine catabolic process"/>
    <property type="evidence" value="ECO:0007669"/>
    <property type="project" value="TreeGrafter"/>
</dbReference>
<dbReference type="GO" id="GO:0008732">
    <property type="term" value="F:L-allo-threonine aldolase activity"/>
    <property type="evidence" value="ECO:0007669"/>
    <property type="project" value="TreeGrafter"/>
</dbReference>
<evidence type="ECO:0000259" key="5">
    <source>
        <dbReference type="Pfam" id="PF01212"/>
    </source>
</evidence>
<reference evidence="7" key="2">
    <citation type="journal article" date="2023" name="Nat. Commun.">
        <title>Cultivation of marine bacteria of the SAR202 clade.</title>
        <authorList>
            <person name="Lim Y."/>
            <person name="Seo J.H."/>
            <person name="Giovannoni S.J."/>
            <person name="Kang I."/>
            <person name="Cho J.C."/>
        </authorList>
    </citation>
    <scope>NUCLEOTIDE SEQUENCE</scope>
    <source>
        <strain evidence="7">JH1073</strain>
    </source>
</reference>
<dbReference type="EMBL" id="CP046147">
    <property type="protein sequence ID" value="WFG40673.1"/>
    <property type="molecule type" value="Genomic_DNA"/>
</dbReference>
<dbReference type="RefSeq" id="WP_342824128.1">
    <property type="nucleotide sequence ID" value="NZ_CP046146.1"/>
</dbReference>
<feature type="domain" description="Aromatic amino acid beta-eliminating lyase/threonine aldolase" evidence="5">
    <location>
        <begin position="54"/>
        <end position="302"/>
    </location>
</feature>
<gene>
    <name evidence="6" type="ORF">GKO46_05785</name>
    <name evidence="7" type="ORF">GKO48_14030</name>
</gene>
<organism evidence="7 8">
    <name type="scientific">Candidatus Lucifugimonas marina</name>
    <dbReference type="NCBI Taxonomy" id="3038979"/>
    <lineage>
        <taxon>Bacteria</taxon>
        <taxon>Bacillati</taxon>
        <taxon>Chloroflexota</taxon>
        <taxon>Dehalococcoidia</taxon>
        <taxon>SAR202 cluster</taxon>
        <taxon>Candidatus Lucifugimonadales</taxon>
        <taxon>Candidatus Lucifugimonadaceae</taxon>
        <taxon>Candidatus Lucifugimonas</taxon>
    </lineage>
</organism>
<evidence type="ECO:0000313" key="8">
    <source>
        <dbReference type="Proteomes" id="UP001219901"/>
    </source>
</evidence>
<feature type="region of interest" description="Disordered" evidence="4">
    <location>
        <begin position="1"/>
        <end position="35"/>
    </location>
</feature>
<keyword evidence="3" id="KW-0663">Pyridoxal phosphate</keyword>
<dbReference type="AlphaFoldDB" id="A0AAJ6CTS9"/>
<dbReference type="Gene3D" id="3.40.640.10">
    <property type="entry name" value="Type I PLP-dependent aspartate aminotransferase-like (Major domain)"/>
    <property type="match status" value="1"/>
</dbReference>
<evidence type="ECO:0000256" key="2">
    <source>
        <dbReference type="ARBA" id="ARBA00006966"/>
    </source>
</evidence>